<dbReference type="AlphaFoldDB" id="A0AAD7SIJ0"/>
<evidence type="ECO:0000313" key="2">
    <source>
        <dbReference type="EMBL" id="KAJ8403249.1"/>
    </source>
</evidence>
<dbReference type="Proteomes" id="UP001221898">
    <property type="component" value="Unassembled WGS sequence"/>
</dbReference>
<protein>
    <submittedName>
        <fullName evidence="2">Uncharacterized protein</fullName>
    </submittedName>
</protein>
<gene>
    <name evidence="2" type="ORF">AAFF_G00354660</name>
</gene>
<feature type="compositionally biased region" description="Basic and acidic residues" evidence="1">
    <location>
        <begin position="15"/>
        <end position="28"/>
    </location>
</feature>
<accession>A0AAD7SIJ0</accession>
<sequence length="161" mass="17598">MEWIVFPEHVKHHVEQYRKEKKDKEDQSKQIANKLTKLQLGELTKNKKNKEKTEKGQTGPSDVSRAARTKLGCTDSNGCSSATDAETPNAGANASSTNTSDSNNCPSLTSPTCACISYSICRWLSAPNGKRGNERKGETTGGSAPTKWRKRPRQSVSTRAA</sequence>
<name>A0AAD7SIJ0_9TELE</name>
<evidence type="ECO:0000313" key="3">
    <source>
        <dbReference type="Proteomes" id="UP001221898"/>
    </source>
</evidence>
<evidence type="ECO:0000256" key="1">
    <source>
        <dbReference type="SAM" id="MobiDB-lite"/>
    </source>
</evidence>
<proteinExistence type="predicted"/>
<feature type="compositionally biased region" description="Polar residues" evidence="1">
    <location>
        <begin position="74"/>
        <end position="86"/>
    </location>
</feature>
<keyword evidence="3" id="KW-1185">Reference proteome</keyword>
<feature type="region of interest" description="Disordered" evidence="1">
    <location>
        <begin position="15"/>
        <end position="107"/>
    </location>
</feature>
<feature type="region of interest" description="Disordered" evidence="1">
    <location>
        <begin position="126"/>
        <end position="161"/>
    </location>
</feature>
<reference evidence="2" key="1">
    <citation type="journal article" date="2023" name="Science">
        <title>Genome structures resolve the early diversification of teleost fishes.</title>
        <authorList>
            <person name="Parey E."/>
            <person name="Louis A."/>
            <person name="Montfort J."/>
            <person name="Bouchez O."/>
            <person name="Roques C."/>
            <person name="Iampietro C."/>
            <person name="Lluch J."/>
            <person name="Castinel A."/>
            <person name="Donnadieu C."/>
            <person name="Desvignes T."/>
            <person name="Floi Bucao C."/>
            <person name="Jouanno E."/>
            <person name="Wen M."/>
            <person name="Mejri S."/>
            <person name="Dirks R."/>
            <person name="Jansen H."/>
            <person name="Henkel C."/>
            <person name="Chen W.J."/>
            <person name="Zahm M."/>
            <person name="Cabau C."/>
            <person name="Klopp C."/>
            <person name="Thompson A.W."/>
            <person name="Robinson-Rechavi M."/>
            <person name="Braasch I."/>
            <person name="Lecointre G."/>
            <person name="Bobe J."/>
            <person name="Postlethwait J.H."/>
            <person name="Berthelot C."/>
            <person name="Roest Crollius H."/>
            <person name="Guiguen Y."/>
        </authorList>
    </citation>
    <scope>NUCLEOTIDE SEQUENCE</scope>
    <source>
        <strain evidence="2">NC1722</strain>
    </source>
</reference>
<dbReference type="EMBL" id="JAINUG010000059">
    <property type="protein sequence ID" value="KAJ8403249.1"/>
    <property type="molecule type" value="Genomic_DNA"/>
</dbReference>
<feature type="compositionally biased region" description="Low complexity" evidence="1">
    <location>
        <begin position="87"/>
        <end position="107"/>
    </location>
</feature>
<comment type="caution">
    <text evidence="2">The sequence shown here is derived from an EMBL/GenBank/DDBJ whole genome shotgun (WGS) entry which is preliminary data.</text>
</comment>
<organism evidence="2 3">
    <name type="scientific">Aldrovandia affinis</name>
    <dbReference type="NCBI Taxonomy" id="143900"/>
    <lineage>
        <taxon>Eukaryota</taxon>
        <taxon>Metazoa</taxon>
        <taxon>Chordata</taxon>
        <taxon>Craniata</taxon>
        <taxon>Vertebrata</taxon>
        <taxon>Euteleostomi</taxon>
        <taxon>Actinopterygii</taxon>
        <taxon>Neopterygii</taxon>
        <taxon>Teleostei</taxon>
        <taxon>Notacanthiformes</taxon>
        <taxon>Halosauridae</taxon>
        <taxon>Aldrovandia</taxon>
    </lineage>
</organism>